<organism evidence="1 2">
    <name type="scientific">Archangium gephyra</name>
    <dbReference type="NCBI Taxonomy" id="48"/>
    <lineage>
        <taxon>Bacteria</taxon>
        <taxon>Pseudomonadati</taxon>
        <taxon>Myxococcota</taxon>
        <taxon>Myxococcia</taxon>
        <taxon>Myxococcales</taxon>
        <taxon>Cystobacterineae</taxon>
        <taxon>Archangiaceae</taxon>
        <taxon>Archangium</taxon>
    </lineage>
</organism>
<sequence length="41" mass="4375">MTTHNQTTPTLPEAQRGPAEKLLDLVLGAPPTCGTTARVWT</sequence>
<dbReference type="Proteomes" id="UP000035579">
    <property type="component" value="Chromosome"/>
</dbReference>
<protein>
    <submittedName>
        <fullName evidence="1">Uncharacterized protein</fullName>
    </submittedName>
</protein>
<gene>
    <name evidence="1" type="ORF">AA314_03004</name>
</gene>
<reference evidence="1 2" key="1">
    <citation type="submission" date="2015-05" db="EMBL/GenBank/DDBJ databases">
        <title>Genome assembly of Archangium gephyra DSM 2261.</title>
        <authorList>
            <person name="Sharma G."/>
            <person name="Subramanian S."/>
        </authorList>
    </citation>
    <scope>NUCLEOTIDE SEQUENCE [LARGE SCALE GENOMIC DNA]</scope>
    <source>
        <strain evidence="1 2">DSM 2261</strain>
    </source>
</reference>
<accession>A0AAC8TD33</accession>
<evidence type="ECO:0000313" key="2">
    <source>
        <dbReference type="Proteomes" id="UP000035579"/>
    </source>
</evidence>
<evidence type="ECO:0000313" key="1">
    <source>
        <dbReference type="EMBL" id="AKJ01378.1"/>
    </source>
</evidence>
<dbReference type="EMBL" id="CP011509">
    <property type="protein sequence ID" value="AKJ01378.1"/>
    <property type="molecule type" value="Genomic_DNA"/>
</dbReference>
<dbReference type="KEGG" id="age:AA314_03004"/>
<dbReference type="AlphaFoldDB" id="A0AAC8TD33"/>
<dbReference type="RefSeq" id="WP_276326915.1">
    <property type="nucleotide sequence ID" value="NZ_CP011509.1"/>
</dbReference>
<proteinExistence type="predicted"/>
<name>A0AAC8TD33_9BACT</name>